<proteinExistence type="inferred from homology"/>
<feature type="transmembrane region" description="Helical" evidence="9">
    <location>
        <begin position="149"/>
        <end position="167"/>
    </location>
</feature>
<comment type="similarity">
    <text evidence="2">Belongs to the MotA family.</text>
</comment>
<dbReference type="InterPro" id="IPR047055">
    <property type="entry name" value="MotA-like"/>
</dbReference>
<feature type="region of interest" description="Disordered" evidence="8">
    <location>
        <begin position="249"/>
        <end position="274"/>
    </location>
</feature>
<dbReference type="AlphaFoldDB" id="A0A1E3AI63"/>
<feature type="transmembrane region" description="Helical" evidence="9">
    <location>
        <begin position="32"/>
        <end position="51"/>
    </location>
</feature>
<evidence type="ECO:0000259" key="10">
    <source>
        <dbReference type="Pfam" id="PF01618"/>
    </source>
</evidence>
<feature type="domain" description="MotA/TolQ/ExbB proton channel" evidence="10">
    <location>
        <begin position="100"/>
        <end position="220"/>
    </location>
</feature>
<dbReference type="Proteomes" id="UP000095003">
    <property type="component" value="Unassembled WGS sequence"/>
</dbReference>
<dbReference type="GO" id="GO:0006935">
    <property type="term" value="P:chemotaxis"/>
    <property type="evidence" value="ECO:0007669"/>
    <property type="project" value="InterPro"/>
</dbReference>
<comment type="caution">
    <text evidence="11">The sequence shown here is derived from an EMBL/GenBank/DDBJ whole genome shotgun (WGS) entry which is preliminary data.</text>
</comment>
<evidence type="ECO:0000256" key="3">
    <source>
        <dbReference type="ARBA" id="ARBA00022448"/>
    </source>
</evidence>
<keyword evidence="3" id="KW-0813">Transport</keyword>
<evidence type="ECO:0000256" key="4">
    <source>
        <dbReference type="ARBA" id="ARBA00022475"/>
    </source>
</evidence>
<dbReference type="Pfam" id="PF01618">
    <property type="entry name" value="MotA_ExbB"/>
    <property type="match status" value="1"/>
</dbReference>
<dbReference type="RefSeq" id="WP_069159111.1">
    <property type="nucleotide sequence ID" value="NZ_DBFYTC010000235.1"/>
</dbReference>
<reference evidence="11 12" key="1">
    <citation type="submission" date="2016-07" db="EMBL/GenBank/DDBJ databases">
        <title>Characterization of isolates of Eisenbergiella tayi derived from blood cultures, using whole genome sequencing.</title>
        <authorList>
            <person name="Burdz T."/>
            <person name="Wiebe D."/>
            <person name="Huynh C."/>
            <person name="Bernard K."/>
        </authorList>
    </citation>
    <scope>NUCLEOTIDE SEQUENCE [LARGE SCALE GENOMIC DNA]</scope>
    <source>
        <strain evidence="11 12">NML 120489</strain>
    </source>
</reference>
<gene>
    <name evidence="11" type="primary">pomA_1</name>
    <name evidence="11" type="ORF">BEH84_05624</name>
</gene>
<dbReference type="GO" id="GO:0071978">
    <property type="term" value="P:bacterial-type flagellum-dependent swarming motility"/>
    <property type="evidence" value="ECO:0007669"/>
    <property type="project" value="InterPro"/>
</dbReference>
<dbReference type="PROSITE" id="PS01307">
    <property type="entry name" value="MOTA"/>
    <property type="match status" value="1"/>
</dbReference>
<keyword evidence="5 9" id="KW-0812">Transmembrane</keyword>
<keyword evidence="4" id="KW-1003">Cell membrane</keyword>
<evidence type="ECO:0000313" key="12">
    <source>
        <dbReference type="Proteomes" id="UP000095003"/>
    </source>
</evidence>
<evidence type="ECO:0000256" key="9">
    <source>
        <dbReference type="SAM" id="Phobius"/>
    </source>
</evidence>
<feature type="transmembrane region" description="Helical" evidence="9">
    <location>
        <begin position="7"/>
        <end position="26"/>
    </location>
</feature>
<evidence type="ECO:0000256" key="2">
    <source>
        <dbReference type="ARBA" id="ARBA00008038"/>
    </source>
</evidence>
<evidence type="ECO:0000256" key="1">
    <source>
        <dbReference type="ARBA" id="ARBA00004651"/>
    </source>
</evidence>
<dbReference type="GO" id="GO:0005886">
    <property type="term" value="C:plasma membrane"/>
    <property type="evidence" value="ECO:0007669"/>
    <property type="project" value="UniProtKB-SubCell"/>
</dbReference>
<evidence type="ECO:0000256" key="7">
    <source>
        <dbReference type="ARBA" id="ARBA00023136"/>
    </source>
</evidence>
<evidence type="ECO:0000256" key="8">
    <source>
        <dbReference type="SAM" id="MobiDB-lite"/>
    </source>
</evidence>
<organism evidence="11 12">
    <name type="scientific">Eisenbergiella tayi</name>
    <dbReference type="NCBI Taxonomy" id="1432052"/>
    <lineage>
        <taxon>Bacteria</taxon>
        <taxon>Bacillati</taxon>
        <taxon>Bacillota</taxon>
        <taxon>Clostridia</taxon>
        <taxon>Lachnospirales</taxon>
        <taxon>Lachnospiraceae</taxon>
        <taxon>Eisenbergiella</taxon>
    </lineage>
</organism>
<dbReference type="PANTHER" id="PTHR30433">
    <property type="entry name" value="CHEMOTAXIS PROTEIN MOTA"/>
    <property type="match status" value="1"/>
</dbReference>
<dbReference type="InterPro" id="IPR002898">
    <property type="entry name" value="MotA_ExbB_proton_chnl"/>
</dbReference>
<dbReference type="GeneID" id="93301487"/>
<evidence type="ECO:0000256" key="5">
    <source>
        <dbReference type="ARBA" id="ARBA00022692"/>
    </source>
</evidence>
<accession>A0A1E3AI63</accession>
<dbReference type="EMBL" id="MCGI01000006">
    <property type="protein sequence ID" value="ODM08299.1"/>
    <property type="molecule type" value="Genomic_DNA"/>
</dbReference>
<protein>
    <submittedName>
        <fullName evidence="11">Chemotaxis protein PomA</fullName>
    </submittedName>
</protein>
<evidence type="ECO:0000313" key="11">
    <source>
        <dbReference type="EMBL" id="ODM08299.1"/>
    </source>
</evidence>
<dbReference type="PATRIC" id="fig|1432052.3.peg.6227"/>
<feature type="transmembrane region" description="Helical" evidence="9">
    <location>
        <begin position="179"/>
        <end position="202"/>
    </location>
</feature>
<name>A0A1E3AI63_9FIRM</name>
<dbReference type="PANTHER" id="PTHR30433:SF2">
    <property type="entry name" value="MOTILITY PROTEIN A"/>
    <property type="match status" value="1"/>
</dbReference>
<comment type="subcellular location">
    <subcellularLocation>
        <location evidence="1">Cell membrane</location>
        <topology evidence="1">Multi-pass membrane protein</topology>
    </subcellularLocation>
</comment>
<dbReference type="InterPro" id="IPR000540">
    <property type="entry name" value="Flag_MotA_CS"/>
</dbReference>
<keyword evidence="6 9" id="KW-1133">Transmembrane helix</keyword>
<keyword evidence="7 9" id="KW-0472">Membrane</keyword>
<sequence length="274" mass="29991">MDISTILGIILGFAVIIYGIGMESLGNFIDTSSIFITIGGTLCALMASFPLKQLVKIGVHMKIVLFGNKFKPEEAINKLVDLAQLARKNGLLALEEQAGDIKDPFFKRGVLLVVDAMEAEKVRSLLEEEIAAMDQRHDSDVAFYEKGSIYAPAFGMIGTLVGLINMLKEMNLDEGSSSSLGLSMATALVTTFYGCILANLIFQPIAKKLRIRNDDEILYRQIIVEGVVGIQCGDNPKSLKEKLVSTLSQKQQNRMLNDANAKKGGRNREKSAEE</sequence>
<evidence type="ECO:0000256" key="6">
    <source>
        <dbReference type="ARBA" id="ARBA00022989"/>
    </source>
</evidence>